<comment type="subunit">
    <text evidence="5 10">Heterodimer of LeuC and LeuD.</text>
</comment>
<dbReference type="InterPro" id="IPR004431">
    <property type="entry name" value="3-IsopropMal_deHydase_ssu"/>
</dbReference>
<evidence type="ECO:0000256" key="5">
    <source>
        <dbReference type="ARBA" id="ARBA00011271"/>
    </source>
</evidence>
<evidence type="ECO:0000256" key="4">
    <source>
        <dbReference type="ARBA" id="ARBA00009845"/>
    </source>
</evidence>
<evidence type="ECO:0000256" key="9">
    <source>
        <dbReference type="ARBA" id="ARBA00023304"/>
    </source>
</evidence>
<reference evidence="12 13" key="1">
    <citation type="submission" date="2013-04" db="EMBL/GenBank/DDBJ databases">
        <title>The Genome Sequence of Sutterella wadsworthensis HGA0223.</title>
        <authorList>
            <consortium name="The Broad Institute Genomics Platform"/>
            <person name="Earl A."/>
            <person name="Ward D."/>
            <person name="Feldgarden M."/>
            <person name="Gevers D."/>
            <person name="Schmidt T.M."/>
            <person name="Dover J."/>
            <person name="Dai D."/>
            <person name="Walker B."/>
            <person name="Young S."/>
            <person name="Zeng Q."/>
            <person name="Gargeya S."/>
            <person name="Fitzgerald M."/>
            <person name="Haas B."/>
            <person name="Abouelleil A."/>
            <person name="Allen A.W."/>
            <person name="Alvarado L."/>
            <person name="Arachchi H.M."/>
            <person name="Berlin A.M."/>
            <person name="Chapman S.B."/>
            <person name="Gainer-Dewar J."/>
            <person name="Goldberg J."/>
            <person name="Griggs A."/>
            <person name="Gujja S."/>
            <person name="Hansen M."/>
            <person name="Howarth C."/>
            <person name="Imamovic A."/>
            <person name="Ireland A."/>
            <person name="Larimer J."/>
            <person name="McCowan C."/>
            <person name="Murphy C."/>
            <person name="Pearson M."/>
            <person name="Poon T.W."/>
            <person name="Priest M."/>
            <person name="Roberts A."/>
            <person name="Saif S."/>
            <person name="Shea T."/>
            <person name="Sisk P."/>
            <person name="Sykes S."/>
            <person name="Wortman J."/>
            <person name="Nusbaum C."/>
            <person name="Birren B."/>
        </authorList>
    </citation>
    <scope>NUCLEOTIDE SEQUENCE [LARGE SCALE GENOMIC DNA]</scope>
    <source>
        <strain evidence="12 13">HGA0223</strain>
    </source>
</reference>
<keyword evidence="9 10" id="KW-0100">Branched-chain amino acid biosynthesis</keyword>
<dbReference type="EMBL" id="ATCF01000005">
    <property type="protein sequence ID" value="EPE01126.1"/>
    <property type="molecule type" value="Genomic_DNA"/>
</dbReference>
<evidence type="ECO:0000313" key="13">
    <source>
        <dbReference type="Proteomes" id="UP000014400"/>
    </source>
</evidence>
<comment type="pathway">
    <text evidence="3 10">Amino-acid biosynthesis; L-leucine biosynthesis; L-leucine from 3-methyl-2-oxobutanoate: step 2/4.</text>
</comment>
<dbReference type="PANTHER" id="PTHR43345:SF5">
    <property type="entry name" value="3-ISOPROPYLMALATE DEHYDRATASE SMALL SUBUNIT"/>
    <property type="match status" value="1"/>
</dbReference>
<evidence type="ECO:0000256" key="7">
    <source>
        <dbReference type="ARBA" id="ARBA00022605"/>
    </source>
</evidence>
<dbReference type="PANTHER" id="PTHR43345">
    <property type="entry name" value="3-ISOPROPYLMALATE DEHYDRATASE SMALL SUBUNIT 2-RELATED-RELATED"/>
    <property type="match status" value="1"/>
</dbReference>
<evidence type="ECO:0000256" key="8">
    <source>
        <dbReference type="ARBA" id="ARBA00023239"/>
    </source>
</evidence>
<comment type="caution">
    <text evidence="12">The sequence shown here is derived from an EMBL/GenBank/DDBJ whole genome shotgun (WGS) entry which is preliminary data.</text>
</comment>
<keyword evidence="13" id="KW-1185">Reference proteome</keyword>
<comment type="catalytic activity">
    <reaction evidence="1 10">
        <text>(2R,3S)-3-isopropylmalate = (2S)-2-isopropylmalate</text>
        <dbReference type="Rhea" id="RHEA:32287"/>
        <dbReference type="ChEBI" id="CHEBI:1178"/>
        <dbReference type="ChEBI" id="CHEBI:35121"/>
        <dbReference type="EC" id="4.2.1.33"/>
    </reaction>
</comment>
<dbReference type="InterPro" id="IPR000573">
    <property type="entry name" value="AconitaseA/IPMdHydase_ssu_swvl"/>
</dbReference>
<dbReference type="InterPro" id="IPR033940">
    <property type="entry name" value="IPMI_Swivel"/>
</dbReference>
<dbReference type="PATRIC" id="fig|1203554.3.peg.422"/>
<dbReference type="AlphaFoldDB" id="S3BP27"/>
<evidence type="ECO:0000259" key="11">
    <source>
        <dbReference type="Pfam" id="PF00694"/>
    </source>
</evidence>
<dbReference type="NCBIfam" id="TIGR00171">
    <property type="entry name" value="leuD"/>
    <property type="match status" value="1"/>
</dbReference>
<dbReference type="HOGENOM" id="CLU_081378_0_3_4"/>
<keyword evidence="7 10" id="KW-0028">Amino-acid biosynthesis</keyword>
<sequence length="204" mass="23006">MQKFTRFTSKAVPLNRANVDTDQIIPKQFLLAVDRKGFGHHLFHDHRWLDAEETKPNPDFVLNFPVYKGAGILVAQANFGNGSSREHAPWALLEYGFRCVIAPSFADIFKNNALGNGLLPVELKQSEIDQLFQVLEANPGMEITVDLEKQTVDAGSLHFTFTVDPFRRWMMLEGLDAIGLTLQDEDKIAAYEASMPAWRVHALH</sequence>
<dbReference type="UniPathway" id="UPA00048">
    <property type="reaction ID" value="UER00071"/>
</dbReference>
<dbReference type="GO" id="GO:0003861">
    <property type="term" value="F:3-isopropylmalate dehydratase activity"/>
    <property type="evidence" value="ECO:0007669"/>
    <property type="project" value="UniProtKB-UniRule"/>
</dbReference>
<dbReference type="InterPro" id="IPR050075">
    <property type="entry name" value="LeuD"/>
</dbReference>
<protein>
    <recommendedName>
        <fullName evidence="10">3-isopropylmalate dehydratase small subunit</fullName>
        <ecNumber evidence="10">4.2.1.33</ecNumber>
    </recommendedName>
    <alternativeName>
        <fullName evidence="10">Alpha-IPM isomerase</fullName>
        <shortName evidence="10">IPMI</shortName>
    </alternativeName>
    <alternativeName>
        <fullName evidence="10">Isopropylmalate isomerase</fullName>
    </alternativeName>
</protein>
<comment type="function">
    <text evidence="2 10">Catalyzes the isomerization between 2-isopropylmalate and 3-isopropylmalate, via the formation of 2-isopropylmaleate.</text>
</comment>
<evidence type="ECO:0000256" key="3">
    <source>
        <dbReference type="ARBA" id="ARBA00004729"/>
    </source>
</evidence>
<evidence type="ECO:0000313" key="12">
    <source>
        <dbReference type="EMBL" id="EPE01126.1"/>
    </source>
</evidence>
<dbReference type="SUPFAM" id="SSF52016">
    <property type="entry name" value="LeuD/IlvD-like"/>
    <property type="match status" value="1"/>
</dbReference>
<dbReference type="STRING" id="1203554.HMPREF1476_00436"/>
<evidence type="ECO:0000256" key="1">
    <source>
        <dbReference type="ARBA" id="ARBA00000491"/>
    </source>
</evidence>
<dbReference type="NCBIfam" id="NF002458">
    <property type="entry name" value="PRK01641.1"/>
    <property type="match status" value="1"/>
</dbReference>
<feature type="domain" description="Aconitase A/isopropylmalate dehydratase small subunit swivel" evidence="11">
    <location>
        <begin position="1"/>
        <end position="125"/>
    </location>
</feature>
<organism evidence="12 13">
    <name type="scientific">Sutterella wadsworthensis HGA0223</name>
    <dbReference type="NCBI Taxonomy" id="1203554"/>
    <lineage>
        <taxon>Bacteria</taxon>
        <taxon>Pseudomonadati</taxon>
        <taxon>Pseudomonadota</taxon>
        <taxon>Betaproteobacteria</taxon>
        <taxon>Burkholderiales</taxon>
        <taxon>Sutterellaceae</taxon>
        <taxon>Sutterella</taxon>
    </lineage>
</organism>
<comment type="similarity">
    <text evidence="4 10">Belongs to the LeuD family. LeuD type 1 subfamily.</text>
</comment>
<keyword evidence="8 10" id="KW-0456">Lyase</keyword>
<dbReference type="RefSeq" id="WP_005431084.1">
    <property type="nucleotide sequence ID" value="NZ_KE150480.1"/>
</dbReference>
<keyword evidence="6 10" id="KW-0432">Leucine biosynthesis</keyword>
<gene>
    <name evidence="10" type="primary">leuD</name>
    <name evidence="12" type="ORF">HMPREF1476_00436</name>
</gene>
<dbReference type="Pfam" id="PF00694">
    <property type="entry name" value="Aconitase_C"/>
    <property type="match status" value="1"/>
</dbReference>
<dbReference type="InterPro" id="IPR015928">
    <property type="entry name" value="Aconitase/3IPM_dehydase_swvl"/>
</dbReference>
<proteinExistence type="inferred from homology"/>
<dbReference type="GeneID" id="64061722"/>
<name>S3BP27_9BURK</name>
<accession>S3BP27</accession>
<dbReference type="EC" id="4.2.1.33" evidence="10"/>
<dbReference type="eggNOG" id="COG0066">
    <property type="taxonomic scope" value="Bacteria"/>
</dbReference>
<dbReference type="Gene3D" id="3.20.19.10">
    <property type="entry name" value="Aconitase, domain 4"/>
    <property type="match status" value="1"/>
</dbReference>
<dbReference type="FunFam" id="3.20.19.10:FF:000003">
    <property type="entry name" value="3-isopropylmalate dehydratase small subunit"/>
    <property type="match status" value="1"/>
</dbReference>
<dbReference type="HAMAP" id="MF_01031">
    <property type="entry name" value="LeuD_type1"/>
    <property type="match status" value="1"/>
</dbReference>
<dbReference type="GO" id="GO:0009316">
    <property type="term" value="C:3-isopropylmalate dehydratase complex"/>
    <property type="evidence" value="ECO:0007669"/>
    <property type="project" value="InterPro"/>
</dbReference>
<evidence type="ECO:0000256" key="6">
    <source>
        <dbReference type="ARBA" id="ARBA00022430"/>
    </source>
</evidence>
<evidence type="ECO:0000256" key="10">
    <source>
        <dbReference type="HAMAP-Rule" id="MF_01031"/>
    </source>
</evidence>
<dbReference type="Proteomes" id="UP000014400">
    <property type="component" value="Unassembled WGS sequence"/>
</dbReference>
<evidence type="ECO:0000256" key="2">
    <source>
        <dbReference type="ARBA" id="ARBA00002695"/>
    </source>
</evidence>
<dbReference type="GO" id="GO:0009098">
    <property type="term" value="P:L-leucine biosynthetic process"/>
    <property type="evidence" value="ECO:0007669"/>
    <property type="project" value="UniProtKB-UniRule"/>
</dbReference>
<dbReference type="CDD" id="cd01577">
    <property type="entry name" value="IPMI_Swivel"/>
    <property type="match status" value="1"/>
</dbReference>